<dbReference type="AlphaFoldDB" id="A0A9N7UE97"/>
<keyword evidence="3" id="KW-1185">Reference proteome</keyword>
<evidence type="ECO:0000313" key="2">
    <source>
        <dbReference type="EMBL" id="CAB1430359.1"/>
    </source>
</evidence>
<accession>A0A9N7UE97</accession>
<evidence type="ECO:0000313" key="3">
    <source>
        <dbReference type="Proteomes" id="UP001153269"/>
    </source>
</evidence>
<sequence>MFPDLPLGALHSYISVEYNVQDVSVVVVLSSDMSNHIVVRGAGRVEEVESEVQLRVSDLCYVIFSFHSRASASASSIPLVCPHVTVDTIHTPPLPFRLRTLFSKMASVQGGTHDLHSLPQILRTQRTREDLQIAPAPADSRALWGAAATTAHDNTDGLVQPLVAESLHAHSSVCIRLQQERVQLQRHKIPPFRVLSANQMPRLWTPSGGVCLGRRSKLEEEEEGGDNPRTHGRIRAAGRAARSRCLVTMESVSLRGLHSAGEPLERRV</sequence>
<gene>
    <name evidence="2" type="ORF">PLEPLA_LOCUS18341</name>
</gene>
<dbReference type="Proteomes" id="UP001153269">
    <property type="component" value="Unassembled WGS sequence"/>
</dbReference>
<comment type="caution">
    <text evidence="2">The sequence shown here is derived from an EMBL/GenBank/DDBJ whole genome shotgun (WGS) entry which is preliminary data.</text>
</comment>
<evidence type="ECO:0000256" key="1">
    <source>
        <dbReference type="SAM" id="MobiDB-lite"/>
    </source>
</evidence>
<dbReference type="EMBL" id="CADEAL010001225">
    <property type="protein sequence ID" value="CAB1430359.1"/>
    <property type="molecule type" value="Genomic_DNA"/>
</dbReference>
<feature type="region of interest" description="Disordered" evidence="1">
    <location>
        <begin position="217"/>
        <end position="238"/>
    </location>
</feature>
<reference evidence="2" key="1">
    <citation type="submission" date="2020-03" db="EMBL/GenBank/DDBJ databases">
        <authorList>
            <person name="Weist P."/>
        </authorList>
    </citation>
    <scope>NUCLEOTIDE SEQUENCE</scope>
</reference>
<name>A0A9N7UE97_PLEPL</name>
<proteinExistence type="predicted"/>
<organism evidence="2 3">
    <name type="scientific">Pleuronectes platessa</name>
    <name type="common">European plaice</name>
    <dbReference type="NCBI Taxonomy" id="8262"/>
    <lineage>
        <taxon>Eukaryota</taxon>
        <taxon>Metazoa</taxon>
        <taxon>Chordata</taxon>
        <taxon>Craniata</taxon>
        <taxon>Vertebrata</taxon>
        <taxon>Euteleostomi</taxon>
        <taxon>Actinopterygii</taxon>
        <taxon>Neopterygii</taxon>
        <taxon>Teleostei</taxon>
        <taxon>Neoteleostei</taxon>
        <taxon>Acanthomorphata</taxon>
        <taxon>Carangaria</taxon>
        <taxon>Pleuronectiformes</taxon>
        <taxon>Pleuronectoidei</taxon>
        <taxon>Pleuronectidae</taxon>
        <taxon>Pleuronectes</taxon>
    </lineage>
</organism>
<protein>
    <submittedName>
        <fullName evidence="2">Uncharacterized protein</fullName>
    </submittedName>
</protein>